<evidence type="ECO:0000313" key="3">
    <source>
        <dbReference type="Proteomes" id="UP001499852"/>
    </source>
</evidence>
<evidence type="ECO:0000256" key="1">
    <source>
        <dbReference type="SAM" id="Phobius"/>
    </source>
</evidence>
<feature type="transmembrane region" description="Helical" evidence="1">
    <location>
        <begin position="169"/>
        <end position="191"/>
    </location>
</feature>
<keyword evidence="1" id="KW-0812">Transmembrane</keyword>
<dbReference type="RefSeq" id="WP_345735260.1">
    <property type="nucleotide sequence ID" value="NZ_BAABIA010000002.1"/>
</dbReference>
<feature type="transmembrane region" description="Helical" evidence="1">
    <location>
        <begin position="273"/>
        <end position="292"/>
    </location>
</feature>
<proteinExistence type="predicted"/>
<name>A0ABP9NX36_9BACT</name>
<feature type="transmembrane region" description="Helical" evidence="1">
    <location>
        <begin position="346"/>
        <end position="366"/>
    </location>
</feature>
<dbReference type="Proteomes" id="UP001499852">
    <property type="component" value="Unassembled WGS sequence"/>
</dbReference>
<feature type="transmembrane region" description="Helical" evidence="1">
    <location>
        <begin position="373"/>
        <end position="394"/>
    </location>
</feature>
<feature type="transmembrane region" description="Helical" evidence="1">
    <location>
        <begin position="248"/>
        <end position="267"/>
    </location>
</feature>
<comment type="caution">
    <text evidence="2">The sequence shown here is derived from an EMBL/GenBank/DDBJ whole genome shotgun (WGS) entry which is preliminary data.</text>
</comment>
<accession>A0ABP9NX36</accession>
<feature type="transmembrane region" description="Helical" evidence="1">
    <location>
        <begin position="105"/>
        <end position="127"/>
    </location>
</feature>
<feature type="transmembrane region" description="Helical" evidence="1">
    <location>
        <begin position="30"/>
        <end position="49"/>
    </location>
</feature>
<keyword evidence="1" id="KW-1133">Transmembrane helix</keyword>
<organism evidence="2 3">
    <name type="scientific">Prosthecobacter algae</name>
    <dbReference type="NCBI Taxonomy" id="1144682"/>
    <lineage>
        <taxon>Bacteria</taxon>
        <taxon>Pseudomonadati</taxon>
        <taxon>Verrucomicrobiota</taxon>
        <taxon>Verrucomicrobiia</taxon>
        <taxon>Verrucomicrobiales</taxon>
        <taxon>Verrucomicrobiaceae</taxon>
        <taxon>Prosthecobacter</taxon>
    </lineage>
</organism>
<dbReference type="EMBL" id="BAABIA010000002">
    <property type="protein sequence ID" value="GAA5135855.1"/>
    <property type="molecule type" value="Genomic_DNA"/>
</dbReference>
<feature type="transmembrane region" description="Helical" evidence="1">
    <location>
        <begin position="61"/>
        <end position="84"/>
    </location>
</feature>
<gene>
    <name evidence="2" type="ORF">GCM10023213_09890</name>
</gene>
<sequence length="467" mass="50899">MTTVTPLTDFPDLLSPMVVKELRQGLRTRLFGGVLLVLHALLVLITLMGDASSNGTEVRGLMDGLLVFVLYFIFPLSGFSALAGEMKANTMDMLVLTRLSAGRIVLGKWASIIVQSLLVTVSVVPYIVARYVYGGADLFQDILTLGFQWVASAVLTAGVVALSTQKQFWLRAIFIAVPLLLSGVSSVGWMLMGTMSRTMASGGTTTTAMGWQYAGWIFGAAWLIFALLSFGASRIAPASSMLPVIKRLVNLAALFLMVLMAWLVAGMASVSSALPEVLVVVLVVASVDAMTDDVRKLPSIYLPFFKRGWWGRLAGLFLAPGWMHGFLYSLLLAGICIALVRGPDAANIWLVGCCMWASVFFAQLLAFRRTGEYLSATFAGACMLAFFTMLIFMVQTSSRKEELKWLSSLFPINTMSMPHHGSTAGMNYYDLGLIANGVWPFLLLLLALRAFRQTRPARLEAHQLARS</sequence>
<protein>
    <recommendedName>
        <fullName evidence="4">ABC-2 type transport system permease protein</fullName>
    </recommendedName>
</protein>
<feature type="transmembrane region" description="Helical" evidence="1">
    <location>
        <begin position="428"/>
        <end position="448"/>
    </location>
</feature>
<feature type="transmembrane region" description="Helical" evidence="1">
    <location>
        <begin position="142"/>
        <end position="162"/>
    </location>
</feature>
<reference evidence="3" key="1">
    <citation type="journal article" date="2019" name="Int. J. Syst. Evol. Microbiol.">
        <title>The Global Catalogue of Microorganisms (GCM) 10K type strain sequencing project: providing services to taxonomists for standard genome sequencing and annotation.</title>
        <authorList>
            <consortium name="The Broad Institute Genomics Platform"/>
            <consortium name="The Broad Institute Genome Sequencing Center for Infectious Disease"/>
            <person name="Wu L."/>
            <person name="Ma J."/>
        </authorList>
    </citation>
    <scope>NUCLEOTIDE SEQUENCE [LARGE SCALE GENOMIC DNA]</scope>
    <source>
        <strain evidence="3">JCM 18053</strain>
    </source>
</reference>
<keyword evidence="3" id="KW-1185">Reference proteome</keyword>
<evidence type="ECO:0000313" key="2">
    <source>
        <dbReference type="EMBL" id="GAA5135855.1"/>
    </source>
</evidence>
<feature type="transmembrane region" description="Helical" evidence="1">
    <location>
        <begin position="313"/>
        <end position="340"/>
    </location>
</feature>
<keyword evidence="1" id="KW-0472">Membrane</keyword>
<feature type="transmembrane region" description="Helical" evidence="1">
    <location>
        <begin position="211"/>
        <end position="236"/>
    </location>
</feature>
<evidence type="ECO:0008006" key="4">
    <source>
        <dbReference type="Google" id="ProtNLM"/>
    </source>
</evidence>